<dbReference type="GO" id="GO:0005886">
    <property type="term" value="C:plasma membrane"/>
    <property type="evidence" value="ECO:0007669"/>
    <property type="project" value="TreeGrafter"/>
</dbReference>
<keyword evidence="3" id="KW-0812">Transmembrane</keyword>
<dbReference type="PANTHER" id="PTHR31234">
    <property type="entry name" value="LATE EMBRYOGENESIS ABUNDANT (LEA) HYDROXYPROLINE-RICH GLYCOPROTEIN FAMILY"/>
    <property type="match status" value="1"/>
</dbReference>
<keyword evidence="5" id="KW-1185">Reference proteome</keyword>
<evidence type="ECO:0000256" key="1">
    <source>
        <dbReference type="ARBA" id="ARBA00004370"/>
    </source>
</evidence>
<comment type="subcellular location">
    <subcellularLocation>
        <location evidence="1">Membrane</location>
    </subcellularLocation>
</comment>
<accession>A0AAV3RG41</accession>
<comment type="caution">
    <text evidence="4">The sequence shown here is derived from an EMBL/GenBank/DDBJ whole genome shotgun (WGS) entry which is preliminary data.</text>
</comment>
<dbReference type="InterPro" id="IPR044839">
    <property type="entry name" value="NDR1-like"/>
</dbReference>
<evidence type="ECO:0000256" key="2">
    <source>
        <dbReference type="ARBA" id="ARBA00023136"/>
    </source>
</evidence>
<sequence length="198" mass="22456">MPKLDHPPRRPTHPVIWCICATCGFLAMLVVITGAVLFTSYMVIHPHVPQLSVGFAKLDHFEFDQMSFLIVRVIIILKAENDNEKATASFYETEFNLDFEGNKIATLGADTFDVGSNSTLELHYETPSKKITLGPQESDVLEIGVKQNEIEFGLTGHARTRWRIGPFESVKFWLRLECKLMLPVDKSPIYPRCTTRSK</sequence>
<dbReference type="PANTHER" id="PTHR31234:SF66">
    <property type="entry name" value="LATE EMBRYOGENESIS ABUNDANT PROTEIN"/>
    <property type="match status" value="1"/>
</dbReference>
<evidence type="ECO:0008006" key="6">
    <source>
        <dbReference type="Google" id="ProtNLM"/>
    </source>
</evidence>
<evidence type="ECO:0000256" key="3">
    <source>
        <dbReference type="SAM" id="Phobius"/>
    </source>
</evidence>
<evidence type="ECO:0000313" key="5">
    <source>
        <dbReference type="Proteomes" id="UP001454036"/>
    </source>
</evidence>
<evidence type="ECO:0000313" key="4">
    <source>
        <dbReference type="EMBL" id="GAA0174810.1"/>
    </source>
</evidence>
<dbReference type="Proteomes" id="UP001454036">
    <property type="component" value="Unassembled WGS sequence"/>
</dbReference>
<dbReference type="EMBL" id="BAABME010009244">
    <property type="protein sequence ID" value="GAA0174810.1"/>
    <property type="molecule type" value="Genomic_DNA"/>
</dbReference>
<proteinExistence type="predicted"/>
<gene>
    <name evidence="4" type="ORF">LIER_28124</name>
</gene>
<reference evidence="4 5" key="1">
    <citation type="submission" date="2024-01" db="EMBL/GenBank/DDBJ databases">
        <title>The complete chloroplast genome sequence of Lithospermum erythrorhizon: insights into the phylogenetic relationship among Boraginaceae species and the maternal lineages of purple gromwells.</title>
        <authorList>
            <person name="Okada T."/>
            <person name="Watanabe K."/>
        </authorList>
    </citation>
    <scope>NUCLEOTIDE SEQUENCE [LARGE SCALE GENOMIC DNA]</scope>
</reference>
<name>A0AAV3RG41_LITER</name>
<protein>
    <recommendedName>
        <fullName evidence="6">Late embryogenesis abundant protein LEA-2 subgroup domain-containing protein</fullName>
    </recommendedName>
</protein>
<dbReference type="GO" id="GO:0098542">
    <property type="term" value="P:defense response to other organism"/>
    <property type="evidence" value="ECO:0007669"/>
    <property type="project" value="InterPro"/>
</dbReference>
<keyword evidence="2 3" id="KW-0472">Membrane</keyword>
<keyword evidence="3" id="KW-1133">Transmembrane helix</keyword>
<organism evidence="4 5">
    <name type="scientific">Lithospermum erythrorhizon</name>
    <name type="common">Purple gromwell</name>
    <name type="synonym">Lithospermum officinale var. erythrorhizon</name>
    <dbReference type="NCBI Taxonomy" id="34254"/>
    <lineage>
        <taxon>Eukaryota</taxon>
        <taxon>Viridiplantae</taxon>
        <taxon>Streptophyta</taxon>
        <taxon>Embryophyta</taxon>
        <taxon>Tracheophyta</taxon>
        <taxon>Spermatophyta</taxon>
        <taxon>Magnoliopsida</taxon>
        <taxon>eudicotyledons</taxon>
        <taxon>Gunneridae</taxon>
        <taxon>Pentapetalae</taxon>
        <taxon>asterids</taxon>
        <taxon>lamiids</taxon>
        <taxon>Boraginales</taxon>
        <taxon>Boraginaceae</taxon>
        <taxon>Boraginoideae</taxon>
        <taxon>Lithospermeae</taxon>
        <taxon>Lithospermum</taxon>
    </lineage>
</organism>
<feature type="transmembrane region" description="Helical" evidence="3">
    <location>
        <begin position="14"/>
        <end position="38"/>
    </location>
</feature>
<dbReference type="AlphaFoldDB" id="A0AAV3RG41"/>